<organism evidence="1 2">
    <name type="scientific">Sabulicella glaciei</name>
    <dbReference type="NCBI Taxonomy" id="2984948"/>
    <lineage>
        <taxon>Bacteria</taxon>
        <taxon>Pseudomonadati</taxon>
        <taxon>Pseudomonadota</taxon>
        <taxon>Alphaproteobacteria</taxon>
        <taxon>Acetobacterales</taxon>
        <taxon>Acetobacteraceae</taxon>
        <taxon>Sabulicella</taxon>
    </lineage>
</organism>
<dbReference type="Proteomes" id="UP001526430">
    <property type="component" value="Unassembled WGS sequence"/>
</dbReference>
<dbReference type="RefSeq" id="WP_301591520.1">
    <property type="nucleotide sequence ID" value="NZ_JAPFQI010000015.1"/>
</dbReference>
<proteinExistence type="predicted"/>
<keyword evidence="2" id="KW-1185">Reference proteome</keyword>
<evidence type="ECO:0000313" key="2">
    <source>
        <dbReference type="Proteomes" id="UP001526430"/>
    </source>
</evidence>
<evidence type="ECO:0000313" key="1">
    <source>
        <dbReference type="EMBL" id="MCW8087338.1"/>
    </source>
</evidence>
<dbReference type="PROSITE" id="PS51257">
    <property type="entry name" value="PROKAR_LIPOPROTEIN"/>
    <property type="match status" value="1"/>
</dbReference>
<reference evidence="1 2" key="1">
    <citation type="submission" date="2022-10" db="EMBL/GenBank/DDBJ databases">
        <title>Roseococcus glaciei nov., sp. nov., isolated from glacier.</title>
        <authorList>
            <person name="Liu Q."/>
            <person name="Xin Y.-H."/>
        </authorList>
    </citation>
    <scope>NUCLEOTIDE SEQUENCE [LARGE SCALE GENOMIC DNA]</scope>
    <source>
        <strain evidence="1 2">MDT2-1-1</strain>
    </source>
</reference>
<protein>
    <submittedName>
        <fullName evidence="1">Uncharacterized protein</fullName>
    </submittedName>
</protein>
<comment type="caution">
    <text evidence="1">The sequence shown here is derived from an EMBL/GenBank/DDBJ whole genome shotgun (WGS) entry which is preliminary data.</text>
</comment>
<dbReference type="EMBL" id="JAPFQI010000015">
    <property type="protein sequence ID" value="MCW8087338.1"/>
    <property type="molecule type" value="Genomic_DNA"/>
</dbReference>
<name>A0ABT3NZH6_9PROT</name>
<gene>
    <name evidence="1" type="ORF">OF850_17025</name>
</gene>
<sequence>MQDRSFFAPSLVIVACGDTIEVTMNGHLVRFVDADPTLVMTVRRSVAFPPLWELLRHLTSPGFWPAGESELKLPAAVLETVFREASLLDAA</sequence>
<accession>A0ABT3NZH6</accession>